<dbReference type="Proteomes" id="UP001234178">
    <property type="component" value="Unassembled WGS sequence"/>
</dbReference>
<keyword evidence="1" id="KW-0436">Ligase</keyword>
<evidence type="ECO:0000313" key="6">
    <source>
        <dbReference type="EMBL" id="KAK4020242.1"/>
    </source>
</evidence>
<reference evidence="6 7" key="1">
    <citation type="journal article" date="2023" name="Nucleic Acids Res.">
        <title>The hologenome of Daphnia magna reveals possible DNA methylation and microbiome-mediated evolution of the host genome.</title>
        <authorList>
            <person name="Chaturvedi A."/>
            <person name="Li X."/>
            <person name="Dhandapani V."/>
            <person name="Marshall H."/>
            <person name="Kissane S."/>
            <person name="Cuenca-Cambronero M."/>
            <person name="Asole G."/>
            <person name="Calvet F."/>
            <person name="Ruiz-Romero M."/>
            <person name="Marangio P."/>
            <person name="Guigo R."/>
            <person name="Rago D."/>
            <person name="Mirbahai L."/>
            <person name="Eastwood N."/>
            <person name="Colbourne J.K."/>
            <person name="Zhou J."/>
            <person name="Mallon E."/>
            <person name="Orsini L."/>
        </authorList>
    </citation>
    <scope>NUCLEOTIDE SEQUENCE [LARGE SCALE GENOMIC DNA]</scope>
    <source>
        <strain evidence="6">LRV0_1</strain>
    </source>
</reference>
<evidence type="ECO:0000313" key="7">
    <source>
        <dbReference type="Proteomes" id="UP001234178"/>
    </source>
</evidence>
<dbReference type="PANTHER" id="PTHR11922:SF2">
    <property type="entry name" value="GMP SYNTHASE [GLUTAMINE-HYDROLYZING]"/>
    <property type="match status" value="1"/>
</dbReference>
<dbReference type="EMBL" id="JAOYFB010000036">
    <property type="protein sequence ID" value="KAK4020242.1"/>
    <property type="molecule type" value="Genomic_DNA"/>
</dbReference>
<gene>
    <name evidence="6" type="ORF">OUZ56_002235</name>
</gene>
<dbReference type="SUPFAM" id="SSF52317">
    <property type="entry name" value="Class I glutamine amidotransferase-like"/>
    <property type="match status" value="1"/>
</dbReference>
<name>A0ABR0A517_9CRUS</name>
<sequence length="158" mass="17518">MFKEIPKVGGQYIFFLLQVFLRGGCPTIRPSNLYLRSSNAGNLLCMQLINKELGGMVERKDVREDGLFEIQVETECPLFKGLETRQMVLLNNGDSVDKVSHWRNASSSVSITSGARSNVIRSCSCCTSTGDNSSRVQGIYIDNGFLRKDESEQVVASL</sequence>
<evidence type="ECO:0000256" key="5">
    <source>
        <dbReference type="ARBA" id="ARBA00022840"/>
    </source>
</evidence>
<evidence type="ECO:0000256" key="3">
    <source>
        <dbReference type="ARBA" id="ARBA00022749"/>
    </source>
</evidence>
<dbReference type="InterPro" id="IPR029062">
    <property type="entry name" value="Class_I_gatase-like"/>
</dbReference>
<evidence type="ECO:0000256" key="2">
    <source>
        <dbReference type="ARBA" id="ARBA00022741"/>
    </source>
</evidence>
<keyword evidence="5" id="KW-0067">ATP-binding</keyword>
<dbReference type="PANTHER" id="PTHR11922">
    <property type="entry name" value="GMP SYNTHASE-RELATED"/>
    <property type="match status" value="1"/>
</dbReference>
<protein>
    <recommendedName>
        <fullName evidence="8">GMP synthase</fullName>
    </recommendedName>
</protein>
<keyword evidence="7" id="KW-1185">Reference proteome</keyword>
<keyword evidence="3" id="KW-0332">GMP biosynthesis</keyword>
<evidence type="ECO:0000256" key="1">
    <source>
        <dbReference type="ARBA" id="ARBA00022598"/>
    </source>
</evidence>
<proteinExistence type="predicted"/>
<accession>A0ABR0A517</accession>
<evidence type="ECO:0000256" key="4">
    <source>
        <dbReference type="ARBA" id="ARBA00022755"/>
    </source>
</evidence>
<organism evidence="6 7">
    <name type="scientific">Daphnia magna</name>
    <dbReference type="NCBI Taxonomy" id="35525"/>
    <lineage>
        <taxon>Eukaryota</taxon>
        <taxon>Metazoa</taxon>
        <taxon>Ecdysozoa</taxon>
        <taxon>Arthropoda</taxon>
        <taxon>Crustacea</taxon>
        <taxon>Branchiopoda</taxon>
        <taxon>Diplostraca</taxon>
        <taxon>Cladocera</taxon>
        <taxon>Anomopoda</taxon>
        <taxon>Daphniidae</taxon>
        <taxon>Daphnia</taxon>
    </lineage>
</organism>
<keyword evidence="4" id="KW-0658">Purine biosynthesis</keyword>
<comment type="caution">
    <text evidence="6">The sequence shown here is derived from an EMBL/GenBank/DDBJ whole genome shotgun (WGS) entry which is preliminary data.</text>
</comment>
<keyword evidence="2" id="KW-0547">Nucleotide-binding</keyword>
<evidence type="ECO:0008006" key="8">
    <source>
        <dbReference type="Google" id="ProtNLM"/>
    </source>
</evidence>
<dbReference type="Gene3D" id="3.40.50.880">
    <property type="match status" value="1"/>
</dbReference>